<dbReference type="Pfam" id="PF13356">
    <property type="entry name" value="Arm-DNA-bind_3"/>
    <property type="match status" value="1"/>
</dbReference>
<evidence type="ECO:0000256" key="1">
    <source>
        <dbReference type="ARBA" id="ARBA00008857"/>
    </source>
</evidence>
<evidence type="ECO:0000313" key="8">
    <source>
        <dbReference type="EMBL" id="AIF97979.1"/>
    </source>
</evidence>
<name>A0A075NTP4_9ALTE</name>
<evidence type="ECO:0000256" key="4">
    <source>
        <dbReference type="ARBA" id="ARBA00023172"/>
    </source>
</evidence>
<dbReference type="InterPro" id="IPR038488">
    <property type="entry name" value="Integrase_DNA-bd_sf"/>
</dbReference>
<dbReference type="CDD" id="cd00801">
    <property type="entry name" value="INT_P4_C"/>
    <property type="match status" value="1"/>
</dbReference>
<dbReference type="InterPro" id="IPR013762">
    <property type="entry name" value="Integrase-like_cat_sf"/>
</dbReference>
<proteinExistence type="inferred from homology"/>
<dbReference type="AlphaFoldDB" id="A0A075NTP4"/>
<dbReference type="InterPro" id="IPR044068">
    <property type="entry name" value="CB"/>
</dbReference>
<dbReference type="InterPro" id="IPR010998">
    <property type="entry name" value="Integrase_recombinase_N"/>
</dbReference>
<dbReference type="EMBL" id="CP008849">
    <property type="protein sequence ID" value="AIF97979.1"/>
    <property type="molecule type" value="Genomic_DNA"/>
</dbReference>
<dbReference type="KEGG" id="aal:EP13_04295"/>
<evidence type="ECO:0000313" key="9">
    <source>
        <dbReference type="Proteomes" id="UP000056090"/>
    </source>
</evidence>
<dbReference type="PROSITE" id="PS51900">
    <property type="entry name" value="CB"/>
    <property type="match status" value="1"/>
</dbReference>
<reference evidence="8 9" key="1">
    <citation type="submission" date="2014-06" db="EMBL/GenBank/DDBJ databases">
        <title>Genomes of Alteromonas australica, a world apart.</title>
        <authorList>
            <person name="Gonzaga A."/>
            <person name="Lopez-Perez M."/>
            <person name="Rodriguez-Valera F."/>
        </authorList>
    </citation>
    <scope>NUCLEOTIDE SEQUENCE [LARGE SCALE GENOMIC DNA]</scope>
    <source>
        <strain evidence="8 9">H 17</strain>
    </source>
</reference>
<dbReference type="PANTHER" id="PTHR30629">
    <property type="entry name" value="PROPHAGE INTEGRASE"/>
    <property type="match status" value="1"/>
</dbReference>
<keyword evidence="2" id="KW-0229">DNA integration</keyword>
<evidence type="ECO:0000259" key="6">
    <source>
        <dbReference type="PROSITE" id="PS51898"/>
    </source>
</evidence>
<organism evidence="8 9">
    <name type="scientific">Alteromonas australica</name>
    <dbReference type="NCBI Taxonomy" id="589873"/>
    <lineage>
        <taxon>Bacteria</taxon>
        <taxon>Pseudomonadati</taxon>
        <taxon>Pseudomonadota</taxon>
        <taxon>Gammaproteobacteria</taxon>
        <taxon>Alteromonadales</taxon>
        <taxon>Alteromonadaceae</taxon>
        <taxon>Alteromonas/Salinimonas group</taxon>
        <taxon>Alteromonas</taxon>
    </lineage>
</organism>
<dbReference type="PROSITE" id="PS51898">
    <property type="entry name" value="TYR_RECOMBINASE"/>
    <property type="match status" value="1"/>
</dbReference>
<evidence type="ECO:0000256" key="3">
    <source>
        <dbReference type="ARBA" id="ARBA00023125"/>
    </source>
</evidence>
<keyword evidence="9" id="KW-1185">Reference proteome</keyword>
<dbReference type="Gene3D" id="1.10.150.130">
    <property type="match status" value="1"/>
</dbReference>
<dbReference type="InterPro" id="IPR002104">
    <property type="entry name" value="Integrase_catalytic"/>
</dbReference>
<dbReference type="GO" id="GO:0003677">
    <property type="term" value="F:DNA binding"/>
    <property type="evidence" value="ECO:0007669"/>
    <property type="project" value="UniProtKB-UniRule"/>
</dbReference>
<dbReference type="InterPro" id="IPR011010">
    <property type="entry name" value="DNA_brk_join_enz"/>
</dbReference>
<dbReference type="Proteomes" id="UP000056090">
    <property type="component" value="Chromosome"/>
</dbReference>
<keyword evidence="4" id="KW-0233">DNA recombination</keyword>
<dbReference type="SUPFAM" id="SSF56349">
    <property type="entry name" value="DNA breaking-rejoining enzymes"/>
    <property type="match status" value="1"/>
</dbReference>
<dbReference type="Gene3D" id="3.30.160.390">
    <property type="entry name" value="Integrase, DNA-binding domain"/>
    <property type="match status" value="1"/>
</dbReference>
<evidence type="ECO:0008006" key="10">
    <source>
        <dbReference type="Google" id="ProtNLM"/>
    </source>
</evidence>
<evidence type="ECO:0000259" key="7">
    <source>
        <dbReference type="PROSITE" id="PS51900"/>
    </source>
</evidence>
<sequence length="420" mass="48185">MLTDKLIKSLKPKSTPFYSRDTTGRRGTGTLVLQTLPSGTKTFHFQYYKDGKAQYLRIGRLTTHTLSEARAKASDYSRMLMDGTDPKEFVEQEKMKAAEESLKKEQLSAQGTFKELIYDYTEDMKVKGKRTFDTVRKAMEKEFESLLDKAASEVSTEEIALVLSHMIKRGAAVQSNRVRSYAMTAFNFAIKHDYDPMYLGRKKKYLVKTNPVLNIPRQASAEVVRERTLSSDEVKGLLTALEGKGFSSDLATLIKLMFFLGGQRTFEIITLEWKDVDFSKSVIEISSQRSKNKKAHVIPMTSTVSEVLLNHRKLGDSDGFVFPNRNTPSEHMPTTSVAQCLRRYCERADVERFQPKDIRRTVKTIMGELGVSKLTRDRLQNHALQDVSAKHYDRYDYIKEKREALEKWDTYLSSLLQTKR</sequence>
<dbReference type="RefSeq" id="WP_044056171.1">
    <property type="nucleotide sequence ID" value="NZ_CBCSKJ010000001.1"/>
</dbReference>
<comment type="similarity">
    <text evidence="1">Belongs to the 'phage' integrase family.</text>
</comment>
<evidence type="ECO:0000256" key="5">
    <source>
        <dbReference type="PROSITE-ProRule" id="PRU01248"/>
    </source>
</evidence>
<feature type="domain" description="Core-binding (CB)" evidence="7">
    <location>
        <begin position="111"/>
        <end position="190"/>
    </location>
</feature>
<dbReference type="GeneID" id="78254152"/>
<keyword evidence="3 5" id="KW-0238">DNA-binding</keyword>
<protein>
    <recommendedName>
        <fullName evidence="10">Integrase</fullName>
    </recommendedName>
</protein>
<gene>
    <name evidence="8" type="ORF">EP13_04295</name>
</gene>
<dbReference type="InterPro" id="IPR025166">
    <property type="entry name" value="Integrase_DNA_bind_dom"/>
</dbReference>
<dbReference type="Gene3D" id="1.10.443.10">
    <property type="entry name" value="Intergrase catalytic core"/>
    <property type="match status" value="1"/>
</dbReference>
<accession>A0A075NTP4</accession>
<evidence type="ECO:0000256" key="2">
    <source>
        <dbReference type="ARBA" id="ARBA00022908"/>
    </source>
</evidence>
<feature type="domain" description="Tyr recombinase" evidence="6">
    <location>
        <begin position="224"/>
        <end position="406"/>
    </location>
</feature>
<dbReference type="PANTHER" id="PTHR30629:SF2">
    <property type="entry name" value="PROPHAGE INTEGRASE INTS-RELATED"/>
    <property type="match status" value="1"/>
</dbReference>
<dbReference type="GO" id="GO:0015074">
    <property type="term" value="P:DNA integration"/>
    <property type="evidence" value="ECO:0007669"/>
    <property type="project" value="UniProtKB-KW"/>
</dbReference>
<dbReference type="Pfam" id="PF00589">
    <property type="entry name" value="Phage_integrase"/>
    <property type="match status" value="1"/>
</dbReference>
<dbReference type="GO" id="GO:0006310">
    <property type="term" value="P:DNA recombination"/>
    <property type="evidence" value="ECO:0007669"/>
    <property type="project" value="UniProtKB-KW"/>
</dbReference>
<dbReference type="eggNOG" id="COG0582">
    <property type="taxonomic scope" value="Bacteria"/>
</dbReference>
<dbReference type="InterPro" id="IPR050808">
    <property type="entry name" value="Phage_Integrase"/>
</dbReference>